<sequence length="361" mass="39804">MHQSRRHGADAVSFSAYSVDTEDYFAFLPSDESMSDVEDAPASPATSKTRDPVEELVSVFPTSSSITSSNILTPIGSLNGSKSTHTRTKTPREQVKAPAPGVFELGGGEELRVSPRALKQHTARRTQLQEALDAATGGRSDGDYGEAPFRFKTQHKKVVTFAEDMDVSGASPAPVTERIEGHAPEKKSLGRRQPAARIEDEYEEDEENEAIEPDPLYDEQLDDADEQWVQTNLRGARATKDETDATLCCPCCFVTVCMVCERHATYTNQYRATAAINCRVKRDEILTYTAGEGSQVPASLPFHKRQSLATSNKTTTRGQQIARLLQEDEFYPVACSDCGTMVGVFDRDQQYHFFNALPSNC</sequence>
<evidence type="ECO:0000313" key="2">
    <source>
        <dbReference type="EMBL" id="ETO86132.1"/>
    </source>
</evidence>
<dbReference type="GO" id="GO:0005634">
    <property type="term" value="C:nucleus"/>
    <property type="evidence" value="ECO:0007669"/>
    <property type="project" value="TreeGrafter"/>
</dbReference>
<proteinExistence type="predicted"/>
<protein>
    <recommendedName>
        <fullName evidence="4">E2F-associated phosphoprotein</fullName>
    </recommendedName>
</protein>
<dbReference type="PANTHER" id="PTHR15967:SF0">
    <property type="entry name" value="E2F-ASSOCIATED PHOSPHOPROTEIN"/>
    <property type="match status" value="1"/>
</dbReference>
<name>A0A081B4S1_PHYNI</name>
<evidence type="ECO:0000256" key="1">
    <source>
        <dbReference type="SAM" id="MobiDB-lite"/>
    </source>
</evidence>
<dbReference type="InterPro" id="IPR019370">
    <property type="entry name" value="E2F-assoc_phosphoprotein"/>
</dbReference>
<dbReference type="Proteomes" id="UP000028582">
    <property type="component" value="Unassembled WGS sequence"/>
</dbReference>
<reference evidence="2 3" key="1">
    <citation type="submission" date="2013-11" db="EMBL/GenBank/DDBJ databases">
        <title>The Genome Sequence of Phytophthora parasitica P1976.</title>
        <authorList>
            <consortium name="The Broad Institute Genomics Platform"/>
            <person name="Russ C."/>
            <person name="Tyler B."/>
            <person name="Panabieres F."/>
            <person name="Shan W."/>
            <person name="Tripathy S."/>
            <person name="Grunwald N."/>
            <person name="Machado M."/>
            <person name="Johnson C.S."/>
            <person name="Walker B."/>
            <person name="Young S."/>
            <person name="Zeng Q."/>
            <person name="Gargeya S."/>
            <person name="Fitzgerald M."/>
            <person name="Haas B."/>
            <person name="Abouelleil A."/>
            <person name="Allen A.W."/>
            <person name="Alvarado L."/>
            <person name="Arachchi H.M."/>
            <person name="Berlin A.M."/>
            <person name="Chapman S.B."/>
            <person name="Gainer-Dewar J."/>
            <person name="Goldberg J."/>
            <person name="Griggs A."/>
            <person name="Gujja S."/>
            <person name="Hansen M."/>
            <person name="Howarth C."/>
            <person name="Imamovic A."/>
            <person name="Ireland A."/>
            <person name="Larimer J."/>
            <person name="McCowan C."/>
            <person name="Murphy C."/>
            <person name="Pearson M."/>
            <person name="Poon T.W."/>
            <person name="Priest M."/>
            <person name="Roberts A."/>
            <person name="Saif S."/>
            <person name="Shea T."/>
            <person name="Sisk P."/>
            <person name="Sykes S."/>
            <person name="Wortman J."/>
            <person name="Nusbaum C."/>
            <person name="Birren B."/>
        </authorList>
    </citation>
    <scope>NUCLEOTIDE SEQUENCE [LARGE SCALE GENOMIC DNA]</scope>
    <source>
        <strain evidence="2 3">P1976</strain>
    </source>
</reference>
<organism evidence="2 3">
    <name type="scientific">Phytophthora nicotianae P1976</name>
    <dbReference type="NCBI Taxonomy" id="1317066"/>
    <lineage>
        <taxon>Eukaryota</taxon>
        <taxon>Sar</taxon>
        <taxon>Stramenopiles</taxon>
        <taxon>Oomycota</taxon>
        <taxon>Peronosporomycetes</taxon>
        <taxon>Peronosporales</taxon>
        <taxon>Peronosporaceae</taxon>
        <taxon>Phytophthora</taxon>
    </lineage>
</organism>
<comment type="caution">
    <text evidence="2">The sequence shown here is derived from an EMBL/GenBank/DDBJ whole genome shotgun (WGS) entry which is preliminary data.</text>
</comment>
<feature type="compositionally biased region" description="Acidic residues" evidence="1">
    <location>
        <begin position="200"/>
        <end position="210"/>
    </location>
</feature>
<gene>
    <name evidence="2" type="ORF">F444_00287</name>
</gene>
<feature type="region of interest" description="Disordered" evidence="1">
    <location>
        <begin position="168"/>
        <end position="210"/>
    </location>
</feature>
<feature type="region of interest" description="Disordered" evidence="1">
    <location>
        <begin position="30"/>
        <end position="53"/>
    </location>
</feature>
<dbReference type="PANTHER" id="PTHR15967">
    <property type="entry name" value="E2F-ASSOCIATED PHOSPHOPROTEIN"/>
    <property type="match status" value="1"/>
</dbReference>
<dbReference type="OrthoDB" id="122464at2759"/>
<dbReference type="EMBL" id="ANJA01000065">
    <property type="protein sequence ID" value="ETO86132.1"/>
    <property type="molecule type" value="Genomic_DNA"/>
</dbReference>
<evidence type="ECO:0008006" key="4">
    <source>
        <dbReference type="Google" id="ProtNLM"/>
    </source>
</evidence>
<evidence type="ECO:0000313" key="3">
    <source>
        <dbReference type="Proteomes" id="UP000028582"/>
    </source>
</evidence>
<dbReference type="Pfam" id="PF10238">
    <property type="entry name" value="Eapp_C"/>
    <property type="match status" value="1"/>
</dbReference>
<feature type="compositionally biased region" description="Basic and acidic residues" evidence="1">
    <location>
        <begin position="177"/>
        <end position="188"/>
    </location>
</feature>
<feature type="region of interest" description="Disordered" evidence="1">
    <location>
        <begin position="70"/>
        <end position="107"/>
    </location>
</feature>
<dbReference type="AlphaFoldDB" id="A0A081B4S1"/>
<accession>A0A081B4S1</accession>